<comment type="caution">
    <text evidence="3">The sequence shown here is derived from an EMBL/GenBank/DDBJ whole genome shotgun (WGS) entry which is preliminary data.</text>
</comment>
<dbReference type="CDD" id="cd00024">
    <property type="entry name" value="CD_CSD"/>
    <property type="match status" value="1"/>
</dbReference>
<dbReference type="Pfam" id="PF00385">
    <property type="entry name" value="Chromo"/>
    <property type="match status" value="1"/>
</dbReference>
<organism evidence="3 4">
    <name type="scientific">Funneliformis mosseae</name>
    <name type="common">Endomycorrhizal fungus</name>
    <name type="synonym">Glomus mosseae</name>
    <dbReference type="NCBI Taxonomy" id="27381"/>
    <lineage>
        <taxon>Eukaryota</taxon>
        <taxon>Fungi</taxon>
        <taxon>Fungi incertae sedis</taxon>
        <taxon>Mucoromycota</taxon>
        <taxon>Glomeromycotina</taxon>
        <taxon>Glomeromycetes</taxon>
        <taxon>Glomerales</taxon>
        <taxon>Glomeraceae</taxon>
        <taxon>Funneliformis</taxon>
    </lineage>
</organism>
<evidence type="ECO:0000256" key="1">
    <source>
        <dbReference type="SAM" id="MobiDB-lite"/>
    </source>
</evidence>
<sequence length="216" mass="25411">MSSTRPRRSKYEMMPAAWDESNYDPNQDEDEEEEFGEEFEEVEEFEELEEGEDDGVDMDVSEVEAGETEGSYEEEVEIEEMPRRKYSKFETYEVDSIVQRKFEEGREKFLVQWKGYAKPTWELRENLDNCSEALDAFFNLVKDANFDSKSDTDSKHENWKVSIREAFEASQKFDYEIYEKFILRRGLLEVGEGYKIENVPFDNISSRQNSGSSSKG</sequence>
<dbReference type="EMBL" id="CAJVPP010000088">
    <property type="protein sequence ID" value="CAG8441386.1"/>
    <property type="molecule type" value="Genomic_DNA"/>
</dbReference>
<evidence type="ECO:0000313" key="4">
    <source>
        <dbReference type="Proteomes" id="UP000789375"/>
    </source>
</evidence>
<dbReference type="Gene3D" id="2.40.50.40">
    <property type="match status" value="1"/>
</dbReference>
<dbReference type="InterPro" id="IPR016197">
    <property type="entry name" value="Chromo-like_dom_sf"/>
</dbReference>
<dbReference type="InterPro" id="IPR023780">
    <property type="entry name" value="Chromo_domain"/>
</dbReference>
<gene>
    <name evidence="3" type="ORF">FMOSSE_LOCUS841</name>
</gene>
<keyword evidence="4" id="KW-1185">Reference proteome</keyword>
<feature type="domain" description="Chromo" evidence="2">
    <location>
        <begin position="92"/>
        <end position="139"/>
    </location>
</feature>
<dbReference type="SUPFAM" id="SSF54160">
    <property type="entry name" value="Chromo domain-like"/>
    <property type="match status" value="1"/>
</dbReference>
<dbReference type="SMART" id="SM00298">
    <property type="entry name" value="CHROMO"/>
    <property type="match status" value="1"/>
</dbReference>
<reference evidence="3" key="1">
    <citation type="submission" date="2021-06" db="EMBL/GenBank/DDBJ databases">
        <authorList>
            <person name="Kallberg Y."/>
            <person name="Tangrot J."/>
            <person name="Rosling A."/>
        </authorList>
    </citation>
    <scope>NUCLEOTIDE SEQUENCE</scope>
    <source>
        <strain evidence="3">87-6 pot B 2015</strain>
    </source>
</reference>
<dbReference type="PROSITE" id="PS50013">
    <property type="entry name" value="CHROMO_2"/>
    <property type="match status" value="1"/>
</dbReference>
<feature type="region of interest" description="Disordered" evidence="1">
    <location>
        <begin position="1"/>
        <end position="77"/>
    </location>
</feature>
<protein>
    <submittedName>
        <fullName evidence="3">14174_t:CDS:1</fullName>
    </submittedName>
</protein>
<name>A0A9N8V8T6_FUNMO</name>
<feature type="compositionally biased region" description="Acidic residues" evidence="1">
    <location>
        <begin position="26"/>
        <end position="77"/>
    </location>
</feature>
<dbReference type="AlphaFoldDB" id="A0A9N8V8T6"/>
<evidence type="ECO:0000313" key="3">
    <source>
        <dbReference type="EMBL" id="CAG8441386.1"/>
    </source>
</evidence>
<accession>A0A9N8V8T6</accession>
<dbReference type="Proteomes" id="UP000789375">
    <property type="component" value="Unassembled WGS sequence"/>
</dbReference>
<proteinExistence type="predicted"/>
<evidence type="ECO:0000259" key="2">
    <source>
        <dbReference type="PROSITE" id="PS50013"/>
    </source>
</evidence>
<dbReference type="InterPro" id="IPR000953">
    <property type="entry name" value="Chromo/chromo_shadow_dom"/>
</dbReference>